<protein>
    <submittedName>
        <fullName evidence="1">Uncharacterized protein</fullName>
    </submittedName>
</protein>
<evidence type="ECO:0000313" key="2">
    <source>
        <dbReference type="Proteomes" id="UP000076738"/>
    </source>
</evidence>
<dbReference type="AlphaFoldDB" id="A0A167FHV1"/>
<dbReference type="Proteomes" id="UP000076738">
    <property type="component" value="Unassembled WGS sequence"/>
</dbReference>
<organism evidence="1 2">
    <name type="scientific">Calocera viscosa (strain TUFC12733)</name>
    <dbReference type="NCBI Taxonomy" id="1330018"/>
    <lineage>
        <taxon>Eukaryota</taxon>
        <taxon>Fungi</taxon>
        <taxon>Dikarya</taxon>
        <taxon>Basidiomycota</taxon>
        <taxon>Agaricomycotina</taxon>
        <taxon>Dacrymycetes</taxon>
        <taxon>Dacrymycetales</taxon>
        <taxon>Dacrymycetaceae</taxon>
        <taxon>Calocera</taxon>
    </lineage>
</organism>
<accession>A0A167FHV1</accession>
<sequence>MSRQLRIIGYEALCTARYAISGTGGRLCTGRRARRPGQRSGSLACAIGSFAPCIYPGLRPARSRTQRCWQVVSLARRRALQYRLRRALQLPVSHLGAAGEEACAPGTRVYVRSRAGRSAALLLMGREVRRGPNTCDVRPCALPSHPPPPTLQIMSNDKCVLLNLGGVRQVRAMKLVDGVACAGGGVGGPVGAGPACTEGAEQGRLSWRRADERRSCSTG</sequence>
<keyword evidence="2" id="KW-1185">Reference proteome</keyword>
<name>A0A167FHV1_CALVF</name>
<dbReference type="EMBL" id="KV417391">
    <property type="protein sequence ID" value="KZO89506.1"/>
    <property type="molecule type" value="Genomic_DNA"/>
</dbReference>
<gene>
    <name evidence="1" type="ORF">CALVIDRAFT_57269</name>
</gene>
<proteinExistence type="predicted"/>
<evidence type="ECO:0000313" key="1">
    <source>
        <dbReference type="EMBL" id="KZO89506.1"/>
    </source>
</evidence>
<reference evidence="1 2" key="1">
    <citation type="journal article" date="2016" name="Mol. Biol. Evol.">
        <title>Comparative Genomics of Early-Diverging Mushroom-Forming Fungi Provides Insights into the Origins of Lignocellulose Decay Capabilities.</title>
        <authorList>
            <person name="Nagy L.G."/>
            <person name="Riley R."/>
            <person name="Tritt A."/>
            <person name="Adam C."/>
            <person name="Daum C."/>
            <person name="Floudas D."/>
            <person name="Sun H."/>
            <person name="Yadav J.S."/>
            <person name="Pangilinan J."/>
            <person name="Larsson K.H."/>
            <person name="Matsuura K."/>
            <person name="Barry K."/>
            <person name="Labutti K."/>
            <person name="Kuo R."/>
            <person name="Ohm R.A."/>
            <person name="Bhattacharya S.S."/>
            <person name="Shirouzu T."/>
            <person name="Yoshinaga Y."/>
            <person name="Martin F.M."/>
            <person name="Grigoriev I.V."/>
            <person name="Hibbett D.S."/>
        </authorList>
    </citation>
    <scope>NUCLEOTIDE SEQUENCE [LARGE SCALE GENOMIC DNA]</scope>
    <source>
        <strain evidence="1 2">TUFC12733</strain>
    </source>
</reference>